<dbReference type="Proteomes" id="UP000178129">
    <property type="component" value="Unassembled WGS sequence"/>
</dbReference>
<evidence type="ECO:0000256" key="1">
    <source>
        <dbReference type="SAM" id="MobiDB-lite"/>
    </source>
</evidence>
<proteinExistence type="predicted"/>
<name>A0A1E1LR42_9HELO</name>
<sequence>MGYLILLRRKTKVAKSKDDVDDGNDDAVINRTKQTRTGTSKNIAQTTTRTNTDTRPRYWVVCYTPNHHNHVKCSPLVEYMDRNAHHAAPATGTVKLLTIRPRNRRPNPIQASRK</sequence>
<comment type="caution">
    <text evidence="2">The sequence shown here is derived from an EMBL/GenBank/DDBJ whole genome shotgun (WGS) entry which is preliminary data.</text>
</comment>
<evidence type="ECO:0000313" key="3">
    <source>
        <dbReference type="Proteomes" id="UP000178129"/>
    </source>
</evidence>
<evidence type="ECO:0000313" key="2">
    <source>
        <dbReference type="EMBL" id="CZT12973.1"/>
    </source>
</evidence>
<dbReference type="EMBL" id="FJUW01000079">
    <property type="protein sequence ID" value="CZT12973.1"/>
    <property type="molecule type" value="Genomic_DNA"/>
</dbReference>
<dbReference type="InParanoid" id="A0A1E1LR42"/>
<protein>
    <submittedName>
        <fullName evidence="2">Uncharacterized protein</fullName>
    </submittedName>
</protein>
<feature type="compositionally biased region" description="Polar residues" evidence="1">
    <location>
        <begin position="31"/>
        <end position="45"/>
    </location>
</feature>
<gene>
    <name evidence="2" type="ORF">RCO7_15215</name>
</gene>
<feature type="region of interest" description="Disordered" evidence="1">
    <location>
        <begin position="14"/>
        <end position="51"/>
    </location>
</feature>
<dbReference type="AlphaFoldDB" id="A0A1E1LR42"/>
<organism evidence="2 3">
    <name type="scientific">Rhynchosporium graminicola</name>
    <dbReference type="NCBI Taxonomy" id="2792576"/>
    <lineage>
        <taxon>Eukaryota</taxon>
        <taxon>Fungi</taxon>
        <taxon>Dikarya</taxon>
        <taxon>Ascomycota</taxon>
        <taxon>Pezizomycotina</taxon>
        <taxon>Leotiomycetes</taxon>
        <taxon>Helotiales</taxon>
        <taxon>Ploettnerulaceae</taxon>
        <taxon>Rhynchosporium</taxon>
    </lineage>
</organism>
<reference evidence="3" key="1">
    <citation type="submission" date="2016-03" db="EMBL/GenBank/DDBJ databases">
        <authorList>
            <person name="Ploux O."/>
        </authorList>
    </citation>
    <scope>NUCLEOTIDE SEQUENCE [LARGE SCALE GENOMIC DNA]</scope>
    <source>
        <strain evidence="3">UK7</strain>
    </source>
</reference>
<keyword evidence="3" id="KW-1185">Reference proteome</keyword>
<accession>A0A1E1LR42</accession>